<organism evidence="4 6">
    <name type="scientific">Actinotignum urinale</name>
    <dbReference type="NCBI Taxonomy" id="190146"/>
    <lineage>
        <taxon>Bacteria</taxon>
        <taxon>Bacillati</taxon>
        <taxon>Actinomycetota</taxon>
        <taxon>Actinomycetes</taxon>
        <taxon>Actinomycetales</taxon>
        <taxon>Actinomycetaceae</taxon>
        <taxon>Actinotignum</taxon>
    </lineage>
</organism>
<reference evidence="4 5" key="1">
    <citation type="submission" date="2023-10" db="EMBL/GenBank/DDBJ databases">
        <title>Whole Genome based description of the genera Actinobaculum and Actinotignum reveals a complex phylogenetic relationship within the species included in the genus Actinotignum.</title>
        <authorList>
            <person name="Jensen C.S."/>
            <person name="Dargis R."/>
            <person name="Kemp M."/>
            <person name="Christensen J.J."/>
        </authorList>
    </citation>
    <scope>NUCLEOTIDE SEQUENCE</scope>
    <source>
        <strain evidence="4">SLA_B511</strain>
        <strain evidence="3 5">SLA_B974</strain>
    </source>
</reference>
<feature type="compositionally biased region" description="Basic and acidic residues" evidence="1">
    <location>
        <begin position="1"/>
        <end position="12"/>
    </location>
</feature>
<keyword evidence="2" id="KW-0472">Membrane</keyword>
<accession>A0AAW9HMW8</accession>
<dbReference type="AlphaFoldDB" id="A0AAW9HMW8"/>
<evidence type="ECO:0000313" key="6">
    <source>
        <dbReference type="Proteomes" id="UP001281731"/>
    </source>
</evidence>
<keyword evidence="2" id="KW-1133">Transmembrane helix</keyword>
<dbReference type="EMBL" id="JAWNGA010000005">
    <property type="protein sequence ID" value="MDY5132928.1"/>
    <property type="molecule type" value="Genomic_DNA"/>
</dbReference>
<evidence type="ECO:0000256" key="1">
    <source>
        <dbReference type="SAM" id="MobiDB-lite"/>
    </source>
</evidence>
<name>A0AAW9HMW8_9ACTO</name>
<sequence length="264" mass="28126">MKKEEALVKEKGVTSLKSDTGRTGQEAVRYRGRRALVEDVGNDGGQIAGQKSVRVGATKGGKSRTARLYDKNARWDVADVKADKGNARGGKRQGGEARGKLLIIAVLSLLGACVCWFVASQYLGLQRAQERAGKNSVRMVIPVDMPLSHVGVGDSLELWTGEGYVATGRGDGGRVASGKGDGGCTMVEQGYVAEGQGRVKAGEGRVTKTARTKISDIFGIRSFPCGVERYCVECFVPRGAASRVAHLMTIRATLFSFEKGVLVE</sequence>
<dbReference type="RefSeq" id="WP_022866438.1">
    <property type="nucleotide sequence ID" value="NZ_CP171105.1"/>
</dbReference>
<keyword evidence="2" id="KW-0812">Transmembrane</keyword>
<evidence type="ECO:0000313" key="3">
    <source>
        <dbReference type="EMBL" id="MDY5132928.1"/>
    </source>
</evidence>
<protein>
    <submittedName>
        <fullName evidence="4">Uncharacterized protein</fullName>
    </submittedName>
</protein>
<proteinExistence type="predicted"/>
<gene>
    <name evidence="4" type="ORF">R6G80_05735</name>
    <name evidence="3" type="ORF">R6G86_04105</name>
</gene>
<evidence type="ECO:0000256" key="2">
    <source>
        <dbReference type="SAM" id="Phobius"/>
    </source>
</evidence>
<evidence type="ECO:0000313" key="5">
    <source>
        <dbReference type="Proteomes" id="UP001275049"/>
    </source>
</evidence>
<dbReference type="EMBL" id="JAWNGC010000006">
    <property type="protein sequence ID" value="MDY5155226.1"/>
    <property type="molecule type" value="Genomic_DNA"/>
</dbReference>
<feature type="region of interest" description="Disordered" evidence="1">
    <location>
        <begin position="1"/>
        <end position="26"/>
    </location>
</feature>
<dbReference type="Proteomes" id="UP001275049">
    <property type="component" value="Unassembled WGS sequence"/>
</dbReference>
<evidence type="ECO:0000313" key="4">
    <source>
        <dbReference type="EMBL" id="MDY5155226.1"/>
    </source>
</evidence>
<comment type="caution">
    <text evidence="4">The sequence shown here is derived from an EMBL/GenBank/DDBJ whole genome shotgun (WGS) entry which is preliminary data.</text>
</comment>
<dbReference type="Proteomes" id="UP001281731">
    <property type="component" value="Unassembled WGS sequence"/>
</dbReference>
<feature type="transmembrane region" description="Helical" evidence="2">
    <location>
        <begin position="101"/>
        <end position="119"/>
    </location>
</feature>
<keyword evidence="5" id="KW-1185">Reference proteome</keyword>